<dbReference type="Gene3D" id="3.40.50.300">
    <property type="entry name" value="P-loop containing nucleotide triphosphate hydrolases"/>
    <property type="match status" value="1"/>
</dbReference>
<comment type="similarity">
    <text evidence="1">Belongs to the CbxX/CfxQ family.</text>
</comment>
<organism evidence="5 6">
    <name type="scientific">Aeromonas salmonicida</name>
    <dbReference type="NCBI Taxonomy" id="645"/>
    <lineage>
        <taxon>Bacteria</taxon>
        <taxon>Pseudomonadati</taxon>
        <taxon>Pseudomonadota</taxon>
        <taxon>Gammaproteobacteria</taxon>
        <taxon>Aeromonadales</taxon>
        <taxon>Aeromonadaceae</taxon>
        <taxon>Aeromonas</taxon>
    </lineage>
</organism>
<dbReference type="GO" id="GO:0016887">
    <property type="term" value="F:ATP hydrolysis activity"/>
    <property type="evidence" value="ECO:0007669"/>
    <property type="project" value="InterPro"/>
</dbReference>
<sequence length="358" mass="39840">MVSFELLEQLHKSDLQFILRANGFTGTGNKHELIERVLSSLSLSQALNSLTFTDVKTLCSFFNIKYQGKQASITALCNLCGASSDTNKVADVVHDEISSIKNELNDIVGLAGVKGKIKELIAFSAIQQKRKNLGLESVSVGRHIVFTGNPGTGKTTVAGIIGRLFKAYGLVSQGGFREVKRSDLVGEYIGESEKTTSKILEEAKGGVLFIDEAYALAGEKNDFGKVVIETLMVAMEKYRDDIVIIVAGYKDEMEQFLNMNPGLKSRFNFFIEFDDYNDEELVRIVKVMAEKNDYLIEKELEIALLDKFSNCRNSTDKFANGRLARNLFESMLLRQAIRLSETESYDDAMLQLLTTADL</sequence>
<dbReference type="EMBL" id="CP124841">
    <property type="protein sequence ID" value="WHF38170.1"/>
    <property type="molecule type" value="Genomic_DNA"/>
</dbReference>
<dbReference type="InterPro" id="IPR041627">
    <property type="entry name" value="AAA_lid_6"/>
</dbReference>
<evidence type="ECO:0000256" key="2">
    <source>
        <dbReference type="ARBA" id="ARBA00022741"/>
    </source>
</evidence>
<dbReference type="PROSITE" id="PS50800">
    <property type="entry name" value="SAP"/>
    <property type="match status" value="1"/>
</dbReference>
<dbReference type="SUPFAM" id="SSF68906">
    <property type="entry name" value="SAP domain"/>
    <property type="match status" value="1"/>
</dbReference>
<dbReference type="Pfam" id="PF00004">
    <property type="entry name" value="AAA"/>
    <property type="match status" value="1"/>
</dbReference>
<dbReference type="CDD" id="cd00009">
    <property type="entry name" value="AAA"/>
    <property type="match status" value="1"/>
</dbReference>
<reference evidence="5" key="1">
    <citation type="submission" date="2023-05" db="EMBL/GenBank/DDBJ databases">
        <title>Aeromonas salmonicida 57, complete genome.</title>
        <authorList>
            <person name="Shao L."/>
        </authorList>
    </citation>
    <scope>NUCLEOTIDE SEQUENCE</scope>
    <source>
        <strain evidence="5">57</strain>
    </source>
</reference>
<dbReference type="InterPro" id="IPR036361">
    <property type="entry name" value="SAP_dom_sf"/>
</dbReference>
<dbReference type="Proteomes" id="UP001239426">
    <property type="component" value="Chromosome"/>
</dbReference>
<evidence type="ECO:0000313" key="5">
    <source>
        <dbReference type="EMBL" id="WHF38170.1"/>
    </source>
</evidence>
<protein>
    <submittedName>
        <fullName evidence="5">AAA family ATPase</fullName>
    </submittedName>
</protein>
<dbReference type="InterPro" id="IPR003959">
    <property type="entry name" value="ATPase_AAA_core"/>
</dbReference>
<dbReference type="Pfam" id="PF17866">
    <property type="entry name" value="AAA_lid_6"/>
    <property type="match status" value="1"/>
</dbReference>
<dbReference type="PANTHER" id="PTHR43392">
    <property type="entry name" value="AAA-TYPE ATPASE FAMILY PROTEIN / ANKYRIN REPEAT FAMILY PROTEIN"/>
    <property type="match status" value="1"/>
</dbReference>
<dbReference type="PANTHER" id="PTHR43392:SF2">
    <property type="entry name" value="AAA-TYPE ATPASE FAMILY PROTEIN _ ANKYRIN REPEAT FAMILY PROTEIN"/>
    <property type="match status" value="1"/>
</dbReference>
<feature type="domain" description="SAP" evidence="4">
    <location>
        <begin position="7"/>
        <end position="41"/>
    </location>
</feature>
<evidence type="ECO:0000256" key="1">
    <source>
        <dbReference type="ARBA" id="ARBA00010378"/>
    </source>
</evidence>
<dbReference type="SMART" id="SM00382">
    <property type="entry name" value="AAA"/>
    <property type="match status" value="1"/>
</dbReference>
<evidence type="ECO:0000313" key="6">
    <source>
        <dbReference type="Proteomes" id="UP001239426"/>
    </source>
</evidence>
<dbReference type="InterPro" id="IPR003593">
    <property type="entry name" value="AAA+_ATPase"/>
</dbReference>
<dbReference type="RefSeq" id="WP_282684462.1">
    <property type="nucleotide sequence ID" value="NZ_CP124841.1"/>
</dbReference>
<dbReference type="InterPro" id="IPR000641">
    <property type="entry name" value="CbxX/CfxQ"/>
</dbReference>
<evidence type="ECO:0000256" key="3">
    <source>
        <dbReference type="ARBA" id="ARBA00022840"/>
    </source>
</evidence>
<accession>A0AAX3VYU3</accession>
<name>A0AAX3VYU3_AERSA</name>
<gene>
    <name evidence="5" type="ORF">QLQ87_07460</name>
</gene>
<dbReference type="InterPro" id="IPR003034">
    <property type="entry name" value="SAP_dom"/>
</dbReference>
<dbReference type="Gene3D" id="1.10.8.60">
    <property type="match status" value="1"/>
</dbReference>
<dbReference type="FunFam" id="3.40.50.300:FF:000216">
    <property type="entry name" value="Type VII secretion ATPase EccA"/>
    <property type="match status" value="1"/>
</dbReference>
<dbReference type="InterPro" id="IPR050773">
    <property type="entry name" value="CbxX/CfxQ_RuBisCO_ESX"/>
</dbReference>
<dbReference type="SUPFAM" id="SSF52540">
    <property type="entry name" value="P-loop containing nucleoside triphosphate hydrolases"/>
    <property type="match status" value="1"/>
</dbReference>
<dbReference type="AlphaFoldDB" id="A0AAX3VYU3"/>
<dbReference type="InterPro" id="IPR027417">
    <property type="entry name" value="P-loop_NTPase"/>
</dbReference>
<keyword evidence="3" id="KW-0067">ATP-binding</keyword>
<proteinExistence type="inferred from homology"/>
<evidence type="ECO:0000259" key="4">
    <source>
        <dbReference type="PROSITE" id="PS50800"/>
    </source>
</evidence>
<keyword evidence="2" id="KW-0547">Nucleotide-binding</keyword>
<dbReference type="GO" id="GO:0005524">
    <property type="term" value="F:ATP binding"/>
    <property type="evidence" value="ECO:0007669"/>
    <property type="project" value="UniProtKB-KW"/>
</dbReference>
<dbReference type="PRINTS" id="PR00819">
    <property type="entry name" value="CBXCFQXSUPER"/>
</dbReference>